<evidence type="ECO:0000313" key="1">
    <source>
        <dbReference type="EMBL" id="NEK60723.1"/>
    </source>
</evidence>
<dbReference type="EC" id="1.1.1.3" evidence="1"/>
<accession>A0A7K3W8L7</accession>
<protein>
    <submittedName>
        <fullName evidence="1">Bifunctional aspartate kinase/homoserine dehydrogenase II</fullName>
        <ecNumber evidence="1">1.1.1.3</ecNumber>
        <ecNumber evidence="1">2.7.2.4</ecNumber>
    </submittedName>
</protein>
<organism evidence="1 2">
    <name type="scientific">Geodermatophilus sabuli</name>
    <dbReference type="NCBI Taxonomy" id="1564158"/>
    <lineage>
        <taxon>Bacteria</taxon>
        <taxon>Bacillati</taxon>
        <taxon>Actinomycetota</taxon>
        <taxon>Actinomycetes</taxon>
        <taxon>Geodermatophilales</taxon>
        <taxon>Geodermatophilaceae</taxon>
        <taxon>Geodermatophilus</taxon>
    </lineage>
</organism>
<dbReference type="GO" id="GO:0004072">
    <property type="term" value="F:aspartate kinase activity"/>
    <property type="evidence" value="ECO:0007669"/>
    <property type="project" value="UniProtKB-EC"/>
</dbReference>
<dbReference type="Gene3D" id="3.40.1160.10">
    <property type="entry name" value="Acetylglutamate kinase-like"/>
    <property type="match status" value="1"/>
</dbReference>
<dbReference type="EC" id="2.7.2.4" evidence="1"/>
<dbReference type="EMBL" id="JAAGWF010000065">
    <property type="protein sequence ID" value="NEK60723.1"/>
    <property type="molecule type" value="Genomic_DNA"/>
</dbReference>
<reference evidence="1 2" key="1">
    <citation type="submission" date="2020-02" db="EMBL/GenBank/DDBJ databases">
        <title>Geodermatophilus sabuli CPCC 205279 I12A-02694.</title>
        <authorList>
            <person name="Jiang Z."/>
        </authorList>
    </citation>
    <scope>NUCLEOTIDE SEQUENCE [LARGE SCALE GENOMIC DNA]</scope>
    <source>
        <strain evidence="1 2">I12A-02694</strain>
    </source>
</reference>
<keyword evidence="1" id="KW-0808">Transferase</keyword>
<dbReference type="GO" id="GO:0004412">
    <property type="term" value="F:homoserine dehydrogenase activity"/>
    <property type="evidence" value="ECO:0007669"/>
    <property type="project" value="UniProtKB-EC"/>
</dbReference>
<evidence type="ECO:0000313" key="2">
    <source>
        <dbReference type="Proteomes" id="UP000470246"/>
    </source>
</evidence>
<keyword evidence="1" id="KW-0560">Oxidoreductase</keyword>
<dbReference type="Proteomes" id="UP000470246">
    <property type="component" value="Unassembled WGS sequence"/>
</dbReference>
<gene>
    <name evidence="1" type="primary">metL</name>
    <name evidence="1" type="synonym">metM</name>
    <name evidence="1" type="ORF">GCU56_23010</name>
</gene>
<comment type="caution">
    <text evidence="1">The sequence shown here is derived from an EMBL/GenBank/DDBJ whole genome shotgun (WGS) entry which is preliminary data.</text>
</comment>
<keyword evidence="1" id="KW-0418">Kinase</keyword>
<dbReference type="InterPro" id="IPR036393">
    <property type="entry name" value="AceGlu_kinase-like_sf"/>
</dbReference>
<sequence>RLDEASELARLAAPVLHARTLQPVSGSDIDLQLRCSYTPDQGSTRIERVLASGTGARIVTSHDDICLIEFQVPAGQDFKLAHKDIDL</sequence>
<feature type="non-terminal residue" evidence="1">
    <location>
        <position position="87"/>
    </location>
</feature>
<feature type="non-terminal residue" evidence="1">
    <location>
        <position position="1"/>
    </location>
</feature>
<dbReference type="AlphaFoldDB" id="A0A7K3W8L7"/>
<proteinExistence type="predicted"/>
<keyword evidence="2" id="KW-1185">Reference proteome</keyword>
<name>A0A7K3W8L7_9ACTN</name>